<keyword evidence="8 11" id="KW-0804">Transcription</keyword>
<dbReference type="Proteomes" id="UP001295444">
    <property type="component" value="Chromosome 13"/>
</dbReference>
<keyword evidence="10 11" id="KW-0539">Nucleus</keyword>
<dbReference type="InterPro" id="IPR001723">
    <property type="entry name" value="Nuclear_hrmn_rcpt"/>
</dbReference>
<keyword evidence="4 11" id="KW-0863">Zinc-finger</keyword>
<dbReference type="CDD" id="cd06968">
    <property type="entry name" value="NR_DBD_ROR"/>
    <property type="match status" value="1"/>
</dbReference>
<keyword evidence="7 11" id="KW-0238">DNA-binding</keyword>
<dbReference type="PROSITE" id="PS51843">
    <property type="entry name" value="NR_LBD"/>
    <property type="match status" value="1"/>
</dbReference>
<dbReference type="InterPro" id="IPR035500">
    <property type="entry name" value="NHR-like_dom_sf"/>
</dbReference>
<dbReference type="GO" id="GO:0008270">
    <property type="term" value="F:zinc ion binding"/>
    <property type="evidence" value="ECO:0007669"/>
    <property type="project" value="UniProtKB-KW"/>
</dbReference>
<evidence type="ECO:0000256" key="3">
    <source>
        <dbReference type="ARBA" id="ARBA00022723"/>
    </source>
</evidence>
<evidence type="ECO:0000259" key="14">
    <source>
        <dbReference type="PROSITE" id="PS51843"/>
    </source>
</evidence>
<feature type="domain" description="Nuclear receptor" evidence="13">
    <location>
        <begin position="7"/>
        <end position="82"/>
    </location>
</feature>
<evidence type="ECO:0000256" key="11">
    <source>
        <dbReference type="RuleBase" id="RU004334"/>
    </source>
</evidence>
<evidence type="ECO:0000256" key="9">
    <source>
        <dbReference type="ARBA" id="ARBA00023170"/>
    </source>
</evidence>
<dbReference type="PROSITE" id="PS51030">
    <property type="entry name" value="NUCLEAR_REC_DBD_2"/>
    <property type="match status" value="1"/>
</dbReference>
<evidence type="ECO:0000256" key="7">
    <source>
        <dbReference type="ARBA" id="ARBA00023125"/>
    </source>
</evidence>
<gene>
    <name evidence="15" type="ORF">PECUL_23A041032</name>
</gene>
<evidence type="ECO:0000256" key="5">
    <source>
        <dbReference type="ARBA" id="ARBA00022833"/>
    </source>
</evidence>
<protein>
    <submittedName>
        <fullName evidence="15">Nuclear receptor ROR-gamma</fullName>
    </submittedName>
</protein>
<dbReference type="SUPFAM" id="SSF48508">
    <property type="entry name" value="Nuclear receptor ligand-binding domain"/>
    <property type="match status" value="1"/>
</dbReference>
<evidence type="ECO:0000256" key="6">
    <source>
        <dbReference type="ARBA" id="ARBA00023015"/>
    </source>
</evidence>
<keyword evidence="16" id="KW-1185">Reference proteome</keyword>
<dbReference type="InterPro" id="IPR044101">
    <property type="entry name" value="NR_DBD_ROR"/>
</dbReference>
<dbReference type="PRINTS" id="PR01293">
    <property type="entry name" value="RORNUCRECPTR"/>
</dbReference>
<proteinExistence type="inferred from homology"/>
<dbReference type="SMART" id="SM00430">
    <property type="entry name" value="HOLI"/>
    <property type="match status" value="1"/>
</dbReference>
<keyword evidence="6 11" id="KW-0805">Transcription regulation</keyword>
<evidence type="ECO:0000259" key="13">
    <source>
        <dbReference type="PROSITE" id="PS51030"/>
    </source>
</evidence>
<dbReference type="PROSITE" id="PS00031">
    <property type="entry name" value="NUCLEAR_REC_DBD_1"/>
    <property type="match status" value="1"/>
</dbReference>
<dbReference type="InterPro" id="IPR001628">
    <property type="entry name" value="Znf_hrmn_rcpt"/>
</dbReference>
<feature type="domain" description="NR LBD" evidence="14">
    <location>
        <begin position="233"/>
        <end position="473"/>
    </location>
</feature>
<feature type="compositionally biased region" description="Polar residues" evidence="12">
    <location>
        <begin position="108"/>
        <end position="125"/>
    </location>
</feature>
<keyword evidence="9 11" id="KW-0675">Receptor</keyword>
<dbReference type="EMBL" id="OW240924">
    <property type="protein sequence ID" value="CAH2327354.1"/>
    <property type="molecule type" value="Genomic_DNA"/>
</dbReference>
<dbReference type="Gene3D" id="3.30.50.10">
    <property type="entry name" value="Erythroid Transcription Factor GATA-1, subunit A"/>
    <property type="match status" value="1"/>
</dbReference>
<dbReference type="GO" id="GO:0008142">
    <property type="term" value="F:oxysterol binding"/>
    <property type="evidence" value="ECO:0007669"/>
    <property type="project" value="TreeGrafter"/>
</dbReference>
<dbReference type="GO" id="GO:0005634">
    <property type="term" value="C:nucleus"/>
    <property type="evidence" value="ECO:0007669"/>
    <property type="project" value="UniProtKB-SubCell"/>
</dbReference>
<evidence type="ECO:0000313" key="16">
    <source>
        <dbReference type="Proteomes" id="UP001295444"/>
    </source>
</evidence>
<keyword evidence="2" id="KW-0217">Developmental protein</keyword>
<organism evidence="15 16">
    <name type="scientific">Pelobates cultripes</name>
    <name type="common">Western spadefoot toad</name>
    <dbReference type="NCBI Taxonomy" id="61616"/>
    <lineage>
        <taxon>Eukaryota</taxon>
        <taxon>Metazoa</taxon>
        <taxon>Chordata</taxon>
        <taxon>Craniata</taxon>
        <taxon>Vertebrata</taxon>
        <taxon>Euteleostomi</taxon>
        <taxon>Amphibia</taxon>
        <taxon>Batrachia</taxon>
        <taxon>Anura</taxon>
        <taxon>Pelobatoidea</taxon>
        <taxon>Pelobatidae</taxon>
        <taxon>Pelobates</taxon>
    </lineage>
</organism>
<dbReference type="SMART" id="SM00399">
    <property type="entry name" value="ZnF_C4"/>
    <property type="match status" value="1"/>
</dbReference>
<dbReference type="Pfam" id="PF00104">
    <property type="entry name" value="Hormone_recep"/>
    <property type="match status" value="1"/>
</dbReference>
<comment type="subcellular location">
    <subcellularLocation>
        <location evidence="1 11">Nucleus</location>
    </subcellularLocation>
</comment>
<evidence type="ECO:0000256" key="8">
    <source>
        <dbReference type="ARBA" id="ARBA00023163"/>
    </source>
</evidence>
<dbReference type="SUPFAM" id="SSF57716">
    <property type="entry name" value="Glucocorticoid receptor-like (DNA-binding domain)"/>
    <property type="match status" value="1"/>
</dbReference>
<keyword evidence="5 11" id="KW-0862">Zinc</keyword>
<name>A0AAD1WUU2_PELCU</name>
<sequence>MRAQIEVIPCKICGDKSSGIHYGVITCEGCKGFFRRSQQGKPLYSCSQQQSCQIDRSSRNRCQHCRLQKCLSLGMSRNAVKFGRMSKKQREILQAEVQKHRLREQRTEMSTNPCSSDSQDMEQPNVSPRLSEAYSTTTWSGQNKWESSCSVHSNPPSKAQLQRDNILHQPHTSEKSSMEATYRKIYFRDQQLHVEHARASVFQRLHAIQSPESYFSLNFGNSLASEFVMSVTELDLLIQNVVLAQGETCRFRQENLQVLRWETYSPEEVLSFQQKPIDHIWERCVCHVTEAIQYIVEFAKRLSGFMELNPNDQIVLLKAGAMEVLLIRMSRAFNCYNSTVFFEGKYAPLEIFQSLGCSDLIGSMFDLCHSLCALNLSEHEMAFISSMILLDPSRPWLQDKQKVEILHKKLDHAFRYLLRTSLRESILTKLPQKGRLLSICQLHMEKLNIFRQMYPGIACERFPPLYKELFISEPEIL</sequence>
<evidence type="ECO:0000256" key="1">
    <source>
        <dbReference type="ARBA" id="ARBA00004123"/>
    </source>
</evidence>
<dbReference type="AlphaFoldDB" id="A0AAD1WUU2"/>
<evidence type="ECO:0000256" key="2">
    <source>
        <dbReference type="ARBA" id="ARBA00022473"/>
    </source>
</evidence>
<feature type="region of interest" description="Disordered" evidence="12">
    <location>
        <begin position="102"/>
        <end position="125"/>
    </location>
</feature>
<dbReference type="GO" id="GO:0000978">
    <property type="term" value="F:RNA polymerase II cis-regulatory region sequence-specific DNA binding"/>
    <property type="evidence" value="ECO:0007669"/>
    <property type="project" value="TreeGrafter"/>
</dbReference>
<accession>A0AAD1WUU2</accession>
<dbReference type="InterPro" id="IPR013088">
    <property type="entry name" value="Znf_NHR/GATA"/>
</dbReference>
<reference evidence="15" key="1">
    <citation type="submission" date="2022-03" db="EMBL/GenBank/DDBJ databases">
        <authorList>
            <person name="Alioto T."/>
            <person name="Alioto T."/>
            <person name="Gomez Garrido J."/>
        </authorList>
    </citation>
    <scope>NUCLEOTIDE SEQUENCE</scope>
</reference>
<dbReference type="GO" id="GO:0004879">
    <property type="term" value="F:nuclear receptor activity"/>
    <property type="evidence" value="ECO:0007669"/>
    <property type="project" value="InterPro"/>
</dbReference>
<dbReference type="PANTHER" id="PTHR45805">
    <property type="entry name" value="NUCLEAR HORMONE RECEPTOR HR3-RELATED"/>
    <property type="match status" value="1"/>
</dbReference>
<dbReference type="InterPro" id="IPR000536">
    <property type="entry name" value="Nucl_hrmn_rcpt_lig-bd"/>
</dbReference>
<dbReference type="PRINTS" id="PR00398">
    <property type="entry name" value="STRDHORMONER"/>
</dbReference>
<dbReference type="Gene3D" id="1.10.565.10">
    <property type="entry name" value="Retinoid X Receptor"/>
    <property type="match status" value="1"/>
</dbReference>
<dbReference type="Pfam" id="PF00105">
    <property type="entry name" value="zf-C4"/>
    <property type="match status" value="1"/>
</dbReference>
<evidence type="ECO:0000256" key="12">
    <source>
        <dbReference type="SAM" id="MobiDB-lite"/>
    </source>
</evidence>
<dbReference type="FunFam" id="3.30.50.10:FF:000003">
    <property type="entry name" value="Nuclear orphan receptor ROR-beta"/>
    <property type="match status" value="1"/>
</dbReference>
<keyword evidence="3 11" id="KW-0479">Metal-binding</keyword>
<comment type="similarity">
    <text evidence="11">Belongs to the nuclear hormone receptor family.</text>
</comment>
<dbReference type="PANTHER" id="PTHR45805:SF1">
    <property type="entry name" value="NUCLEAR RECEPTOR ROR-GAMMA"/>
    <property type="match status" value="1"/>
</dbReference>
<evidence type="ECO:0000313" key="15">
    <source>
        <dbReference type="EMBL" id="CAH2327354.1"/>
    </source>
</evidence>
<evidence type="ECO:0000256" key="4">
    <source>
        <dbReference type="ARBA" id="ARBA00022771"/>
    </source>
</evidence>
<dbReference type="InterPro" id="IPR003079">
    <property type="entry name" value="ROR_rcpt"/>
</dbReference>
<evidence type="ECO:0000256" key="10">
    <source>
        <dbReference type="ARBA" id="ARBA00023242"/>
    </source>
</evidence>
<dbReference type="PRINTS" id="PR00047">
    <property type="entry name" value="STROIDFINGER"/>
</dbReference>